<evidence type="ECO:0000256" key="3">
    <source>
        <dbReference type="ARBA" id="ARBA00022989"/>
    </source>
</evidence>
<dbReference type="AlphaFoldDB" id="A0A7G7G213"/>
<geneLocation type="plasmid" evidence="6 7">
    <name>unnamed1</name>
</geneLocation>
<dbReference type="EMBL" id="CP055154">
    <property type="protein sequence ID" value="QNF31197.1"/>
    <property type="molecule type" value="Genomic_DNA"/>
</dbReference>
<keyword evidence="2 5" id="KW-0812">Transmembrane</keyword>
<evidence type="ECO:0000256" key="4">
    <source>
        <dbReference type="ARBA" id="ARBA00023136"/>
    </source>
</evidence>
<dbReference type="PANTHER" id="PTHR43427">
    <property type="entry name" value="CHLORIDE CHANNEL PROTEIN CLC-E"/>
    <property type="match status" value="1"/>
</dbReference>
<dbReference type="CDD" id="cd03682">
    <property type="entry name" value="ClC_sycA_like"/>
    <property type="match status" value="1"/>
</dbReference>
<dbReference type="Gene3D" id="1.10.3080.10">
    <property type="entry name" value="Clc chloride channel"/>
    <property type="match status" value="1"/>
</dbReference>
<feature type="transmembrane region" description="Helical" evidence="5">
    <location>
        <begin position="54"/>
        <end position="73"/>
    </location>
</feature>
<evidence type="ECO:0000313" key="6">
    <source>
        <dbReference type="EMBL" id="QNF31197.1"/>
    </source>
</evidence>
<dbReference type="InterPro" id="IPR014743">
    <property type="entry name" value="Cl-channel_core"/>
</dbReference>
<gene>
    <name evidence="6" type="ORF">HUW51_00120</name>
</gene>
<feature type="transmembrane region" description="Helical" evidence="5">
    <location>
        <begin position="147"/>
        <end position="172"/>
    </location>
</feature>
<dbReference type="InterPro" id="IPR050368">
    <property type="entry name" value="ClC-type_chloride_channel"/>
</dbReference>
<keyword evidence="4 5" id="KW-0472">Membrane</keyword>
<dbReference type="PRINTS" id="PR00762">
    <property type="entry name" value="CLCHANNEL"/>
</dbReference>
<dbReference type="PANTHER" id="PTHR43427:SF12">
    <property type="entry name" value="CHLORIDE TRANSPORTER"/>
    <property type="match status" value="1"/>
</dbReference>
<dbReference type="Pfam" id="PF00654">
    <property type="entry name" value="Voltage_CLC"/>
    <property type="match status" value="1"/>
</dbReference>
<name>A0A7G7G213_9BACT</name>
<feature type="transmembrane region" description="Helical" evidence="5">
    <location>
        <begin position="355"/>
        <end position="376"/>
    </location>
</feature>
<keyword evidence="6" id="KW-0614">Plasmid</keyword>
<feature type="transmembrane region" description="Helical" evidence="5">
    <location>
        <begin position="224"/>
        <end position="248"/>
    </location>
</feature>
<evidence type="ECO:0000313" key="7">
    <source>
        <dbReference type="Proteomes" id="UP000515237"/>
    </source>
</evidence>
<evidence type="ECO:0000256" key="5">
    <source>
        <dbReference type="SAM" id="Phobius"/>
    </source>
</evidence>
<feature type="transmembrane region" description="Helical" evidence="5">
    <location>
        <begin position="388"/>
        <end position="409"/>
    </location>
</feature>
<feature type="transmembrane region" description="Helical" evidence="5">
    <location>
        <begin position="20"/>
        <end position="42"/>
    </location>
</feature>
<feature type="transmembrane region" description="Helical" evidence="5">
    <location>
        <begin position="268"/>
        <end position="286"/>
    </location>
</feature>
<evidence type="ECO:0000256" key="2">
    <source>
        <dbReference type="ARBA" id="ARBA00022692"/>
    </source>
</evidence>
<organism evidence="6 7">
    <name type="scientific">Adhaeribacter swui</name>
    <dbReference type="NCBI Taxonomy" id="2086471"/>
    <lineage>
        <taxon>Bacteria</taxon>
        <taxon>Pseudomonadati</taxon>
        <taxon>Bacteroidota</taxon>
        <taxon>Cytophagia</taxon>
        <taxon>Cytophagales</taxon>
        <taxon>Hymenobacteraceae</taxon>
        <taxon>Adhaeribacter</taxon>
    </lineage>
</organism>
<evidence type="ECO:0000256" key="1">
    <source>
        <dbReference type="ARBA" id="ARBA00004141"/>
    </source>
</evidence>
<reference evidence="6 7" key="1">
    <citation type="journal article" date="2018" name="Int. J. Syst. Evol. Microbiol.">
        <title>Adhaeribacter swui sp. nov., isolated from wet mud.</title>
        <authorList>
            <person name="Kim D.U."/>
            <person name="Kim K.W."/>
            <person name="Kang M.S."/>
            <person name="Kim J.Y."/>
            <person name="Jang J.H."/>
            <person name="Kim M.K."/>
        </authorList>
    </citation>
    <scope>NUCLEOTIDE SEQUENCE [LARGE SCALE GENOMIC DNA]</scope>
    <source>
        <strain evidence="6 7">KCTC 52873</strain>
        <plasmid evidence="6">unnamed1</plasmid>
    </source>
</reference>
<comment type="subcellular location">
    <subcellularLocation>
        <location evidence="1">Membrane</location>
        <topology evidence="1">Multi-pass membrane protein</topology>
    </subcellularLocation>
</comment>
<dbReference type="Proteomes" id="UP000515237">
    <property type="component" value="Plasmid unnamed1"/>
</dbReference>
<proteinExistence type="predicted"/>
<dbReference type="GO" id="GO:0015108">
    <property type="term" value="F:chloride transmembrane transporter activity"/>
    <property type="evidence" value="ECO:0007669"/>
    <property type="project" value="InterPro"/>
</dbReference>
<keyword evidence="7" id="KW-1185">Reference proteome</keyword>
<sequence length="466" mass="50743">MIIRRRPLEQYAIFKHLIRWTILIIPIAIAIGSMVALFLWLLHAAIRYRFQHPWLLYLLPVAGLLIHFIYQSVGKSSEKGNNLIMDEIHAAGGGVPKRMAPIILATTIITHLFGGSAGREGTAVQIGGSIAAMFGKWFNLKGVDMRMILTAGVAAGFGAVFGTPLTGAIFAMEVLTIGRIQYDALLPALMASLIGDLTVAAWAVHHTSYHIDALPATPYFLSKYLPLDILLLGKVIVASVAFGLASYLFATLVHEIKNIFLNLFNRKWLIPVLGGGLIIGLTYIIGKPDYLSLGVEPEYPGAITIISAFKLGGADTWSWLWKTIYTTLTLGTGFKGGEVTPLFYIGATLGNTLSALLHAPVSLFAALGFIAVFAGATNTPLACTIMGIELFGGEHTVFFAVACFTAYFFSGHSGIYSSQRIAVPKIFDAYFSDETSLTEANKRRGFIHQKLSRYRLAAKIKKEDHE</sequence>
<accession>A0A7G7G213</accession>
<dbReference type="KEGG" id="aswu:HUW51_00120"/>
<dbReference type="GO" id="GO:0016020">
    <property type="term" value="C:membrane"/>
    <property type="evidence" value="ECO:0007669"/>
    <property type="project" value="UniProtKB-SubCell"/>
</dbReference>
<protein>
    <submittedName>
        <fullName evidence="6">Voltage-gated chloride channel family protein</fullName>
    </submittedName>
</protein>
<keyword evidence="3 5" id="KW-1133">Transmembrane helix</keyword>
<dbReference type="SUPFAM" id="SSF81340">
    <property type="entry name" value="Clc chloride channel"/>
    <property type="match status" value="1"/>
</dbReference>
<dbReference type="RefSeq" id="WP_185269879.1">
    <property type="nucleotide sequence ID" value="NZ_CP055154.1"/>
</dbReference>
<dbReference type="InterPro" id="IPR001807">
    <property type="entry name" value="ClC"/>
</dbReference>
<feature type="transmembrane region" description="Helical" evidence="5">
    <location>
        <begin position="184"/>
        <end position="204"/>
    </location>
</feature>